<dbReference type="PROSITE" id="PS51841">
    <property type="entry name" value="LTD"/>
    <property type="match status" value="1"/>
</dbReference>
<dbReference type="EMBL" id="FNYA01000005">
    <property type="protein sequence ID" value="SEJ01868.1"/>
    <property type="molecule type" value="Genomic_DNA"/>
</dbReference>
<dbReference type="Pfam" id="PF00932">
    <property type="entry name" value="LTD"/>
    <property type="match status" value="1"/>
</dbReference>
<dbReference type="InterPro" id="IPR043744">
    <property type="entry name" value="DUF5689"/>
</dbReference>
<dbReference type="AlphaFoldDB" id="A0A1H6VBF2"/>
<reference evidence="5" key="1">
    <citation type="submission" date="2016-10" db="EMBL/GenBank/DDBJ databases">
        <authorList>
            <person name="Varghese N."/>
            <person name="Submissions S."/>
        </authorList>
    </citation>
    <scope>NUCLEOTIDE SEQUENCE [LARGE SCALE GENOMIC DNA]</scope>
    <source>
        <strain evidence="5">DSM 17934</strain>
    </source>
</reference>
<keyword evidence="1 2" id="KW-0732">Signal</keyword>
<dbReference type="NCBIfam" id="TIGR04183">
    <property type="entry name" value="Por_Secre_tail"/>
    <property type="match status" value="1"/>
</dbReference>
<evidence type="ECO:0000256" key="1">
    <source>
        <dbReference type="ARBA" id="ARBA00022729"/>
    </source>
</evidence>
<gene>
    <name evidence="4" type="ORF">SAMN05660918_2170</name>
</gene>
<feature type="chain" id="PRO_5011777284" evidence="2">
    <location>
        <begin position="22"/>
        <end position="574"/>
    </location>
</feature>
<dbReference type="STRING" id="402734.SAMN05660918_2170"/>
<dbReference type="RefSeq" id="WP_091313003.1">
    <property type="nucleotide sequence ID" value="NZ_CBCSJU010000006.1"/>
</dbReference>
<dbReference type="SUPFAM" id="SSF74853">
    <property type="entry name" value="Lamin A/C globular tail domain"/>
    <property type="match status" value="1"/>
</dbReference>
<evidence type="ECO:0000313" key="5">
    <source>
        <dbReference type="Proteomes" id="UP000199702"/>
    </source>
</evidence>
<protein>
    <submittedName>
        <fullName evidence="4">Por secretion system C-terminal sorting domain-containing protein</fullName>
    </submittedName>
</protein>
<dbReference type="InterPro" id="IPR001322">
    <property type="entry name" value="Lamin_tail_dom"/>
</dbReference>
<evidence type="ECO:0000256" key="2">
    <source>
        <dbReference type="SAM" id="SignalP"/>
    </source>
</evidence>
<evidence type="ECO:0000259" key="3">
    <source>
        <dbReference type="PROSITE" id="PS51841"/>
    </source>
</evidence>
<dbReference type="Proteomes" id="UP000199702">
    <property type="component" value="Unassembled WGS sequence"/>
</dbReference>
<keyword evidence="5" id="KW-1185">Reference proteome</keyword>
<evidence type="ECO:0000313" key="4">
    <source>
        <dbReference type="EMBL" id="SEJ01868.1"/>
    </source>
</evidence>
<proteinExistence type="predicted"/>
<organism evidence="4 5">
    <name type="scientific">Flavobacterium terrigena</name>
    <dbReference type="NCBI Taxonomy" id="402734"/>
    <lineage>
        <taxon>Bacteria</taxon>
        <taxon>Pseudomonadati</taxon>
        <taxon>Bacteroidota</taxon>
        <taxon>Flavobacteriia</taxon>
        <taxon>Flavobacteriales</taxon>
        <taxon>Flavobacteriaceae</taxon>
        <taxon>Flavobacterium</taxon>
    </lineage>
</organism>
<sequence length="574" mass="60154">MKKIYFLSLTLLMSIFSFGQATDLYFGMYSEGSSNNKFIQIYNGTNLAVDLSNYSVELYANGAVTATNTQTFTAGTMLAAGDVYVLYNSSSNAAIIAAGDASSSACNFNGDDAIALKKLGTVIDVIGSIGVDPGTAWAVGSTADGTLNHTIIRKLNVCNPNPVNLSSFGTDDATSEWTVYAIDAEWGQIGTHVGCSTTPSLSVSSPANNLTFSPETNSMSISLVVNNFTVANGTGNGHIHYTVNGGSVVMKYDTTPISLTSLTPGVYTVYLELVDNSHVAVVPAVNTSVTFTIASYNVVADLAALRADVIANGANKYYQVSSSPVITYARATRNQKYVQDASAAILIDDLPGTIATAMVAGDAVSGLKGQASLFSGVLQFLPSTNATIASSGNTVTPQVVTAADITANIETYESELVQINNSTFTTADGIITFTANTNYNLNDGSDIAFRSLFAEANYIGQIVPTGAANRGVLVAEFNGVAQVVSRSTADVLSSSSFSQIDGLKMYPNPTKNNLFIETALNGDINVSIVNMLGKEVVNANVVNNTVNVSNLTSGIYIVKITEEGKTSTKKLIIE</sequence>
<feature type="domain" description="LTD" evidence="3">
    <location>
        <begin position="17"/>
        <end position="135"/>
    </location>
</feature>
<name>A0A1H6VBF2_9FLAO</name>
<accession>A0A1H6VBF2</accession>
<dbReference type="InterPro" id="IPR026444">
    <property type="entry name" value="Secre_tail"/>
</dbReference>
<dbReference type="InterPro" id="IPR036415">
    <property type="entry name" value="Lamin_tail_dom_sf"/>
</dbReference>
<dbReference type="Pfam" id="PF18942">
    <property type="entry name" value="DUF5689"/>
    <property type="match status" value="1"/>
</dbReference>
<dbReference type="OrthoDB" id="1056765at2"/>
<feature type="signal peptide" evidence="2">
    <location>
        <begin position="1"/>
        <end position="21"/>
    </location>
</feature>
<dbReference type="Pfam" id="PF18962">
    <property type="entry name" value="Por_Secre_tail"/>
    <property type="match status" value="1"/>
</dbReference>